<dbReference type="EMBL" id="CP011412">
    <property type="protein sequence ID" value="AKH21165.1"/>
    <property type="molecule type" value="Genomic_DNA"/>
</dbReference>
<dbReference type="OrthoDB" id="9797598at2"/>
<protein>
    <recommendedName>
        <fullName evidence="1">Thioredoxin domain-containing protein</fullName>
    </recommendedName>
</protein>
<dbReference type="Pfam" id="PF00085">
    <property type="entry name" value="Thioredoxin"/>
    <property type="match status" value="1"/>
</dbReference>
<keyword evidence="3" id="KW-1185">Reference proteome</keyword>
<sequence length="118" mass="12961">MKTVSTLEEFQQQQRSGALLALFGGPHCGVCQALKPKLSELVASRFPEIVLLYVDCEQSREICAQQGVFSLPVVKLFIEGQMHLELAGSFSLQALASRIERAYGLWITLRQGGNPPGQ</sequence>
<proteinExistence type="predicted"/>
<evidence type="ECO:0000313" key="2">
    <source>
        <dbReference type="EMBL" id="AKH21165.1"/>
    </source>
</evidence>
<dbReference type="RefSeq" id="WP_046860094.1">
    <property type="nucleotide sequence ID" value="NZ_CP011412.1"/>
</dbReference>
<organism evidence="2 3">
    <name type="scientific">Sedimenticola thiotaurini</name>
    <dbReference type="NCBI Taxonomy" id="1543721"/>
    <lineage>
        <taxon>Bacteria</taxon>
        <taxon>Pseudomonadati</taxon>
        <taxon>Pseudomonadota</taxon>
        <taxon>Gammaproteobacteria</taxon>
        <taxon>Chromatiales</taxon>
        <taxon>Sedimenticolaceae</taxon>
        <taxon>Sedimenticola</taxon>
    </lineage>
</organism>
<dbReference type="AlphaFoldDB" id="A0A0F7K1W6"/>
<dbReference type="Proteomes" id="UP000034410">
    <property type="component" value="Chromosome"/>
</dbReference>
<dbReference type="KEGG" id="seds:AAY24_13260"/>
<accession>A0A0F7K1W6</accession>
<evidence type="ECO:0000313" key="3">
    <source>
        <dbReference type="Proteomes" id="UP000034410"/>
    </source>
</evidence>
<dbReference type="Gene3D" id="3.40.30.10">
    <property type="entry name" value="Glutaredoxin"/>
    <property type="match status" value="1"/>
</dbReference>
<feature type="domain" description="Thioredoxin" evidence="1">
    <location>
        <begin position="1"/>
        <end position="104"/>
    </location>
</feature>
<dbReference type="PROSITE" id="PS51352">
    <property type="entry name" value="THIOREDOXIN_2"/>
    <property type="match status" value="1"/>
</dbReference>
<reference evidence="2 3" key="1">
    <citation type="journal article" date="2015" name="Genome Announc.">
        <title>Complete Genome Sequence of Sedimenticola thiotaurini Strain SIP-G1, a Polyphosphate- and Polyhydroxyalkanoate-Accumulating Sulfur-Oxidizing Gammaproteobacterium Isolated from Salt Marsh Sediments.</title>
        <authorList>
            <person name="Flood B.E."/>
            <person name="Jones D.S."/>
            <person name="Bailey J.V."/>
        </authorList>
    </citation>
    <scope>NUCLEOTIDE SEQUENCE [LARGE SCALE GENOMIC DNA]</scope>
    <source>
        <strain evidence="2 3">SIP-G1</strain>
    </source>
</reference>
<dbReference type="InterPro" id="IPR013766">
    <property type="entry name" value="Thioredoxin_domain"/>
</dbReference>
<dbReference type="SUPFAM" id="SSF52833">
    <property type="entry name" value="Thioredoxin-like"/>
    <property type="match status" value="1"/>
</dbReference>
<evidence type="ECO:0000259" key="1">
    <source>
        <dbReference type="PROSITE" id="PS51352"/>
    </source>
</evidence>
<gene>
    <name evidence="2" type="ORF">AAY24_13260</name>
</gene>
<dbReference type="InterPro" id="IPR036249">
    <property type="entry name" value="Thioredoxin-like_sf"/>
</dbReference>
<name>A0A0F7K1W6_9GAMM</name>
<dbReference type="CDD" id="cd02947">
    <property type="entry name" value="TRX_family"/>
    <property type="match status" value="1"/>
</dbReference>